<dbReference type="EMBL" id="LR903364">
    <property type="protein sequence ID" value="CAD7251813.1"/>
    <property type="molecule type" value="Genomic_DNA"/>
</dbReference>
<evidence type="ECO:0000256" key="1">
    <source>
        <dbReference type="ARBA" id="ARBA00023157"/>
    </source>
</evidence>
<dbReference type="PANTHER" id="PTHR22801:SF63">
    <property type="entry name" value="C-TYPE LECTIN DOMAIN-CONTAINING PROTEIN"/>
    <property type="match status" value="1"/>
</dbReference>
<dbReference type="PROSITE" id="PS00615">
    <property type="entry name" value="C_TYPE_LECTIN_1"/>
    <property type="match status" value="1"/>
</dbReference>
<dbReference type="SMART" id="SM00034">
    <property type="entry name" value="CLECT"/>
    <property type="match status" value="1"/>
</dbReference>
<dbReference type="InterPro" id="IPR001304">
    <property type="entry name" value="C-type_lectin-like"/>
</dbReference>
<accession>A0A7R9ACT0</accession>
<dbReference type="InterPro" id="IPR016187">
    <property type="entry name" value="CTDL_fold"/>
</dbReference>
<proteinExistence type="predicted"/>
<dbReference type="Pfam" id="PF00059">
    <property type="entry name" value="Lectin_C"/>
    <property type="match status" value="1"/>
</dbReference>
<dbReference type="SUPFAM" id="SSF56436">
    <property type="entry name" value="C-type lectin-like"/>
    <property type="match status" value="1"/>
</dbReference>
<dbReference type="PANTHER" id="PTHR22801">
    <property type="entry name" value="LITHOSTATHINE"/>
    <property type="match status" value="1"/>
</dbReference>
<name>A0A7R9ACT0_9CRUS</name>
<protein>
    <recommendedName>
        <fullName evidence="2">C-type lectin domain-containing protein</fullName>
    </recommendedName>
</protein>
<dbReference type="PROSITE" id="PS50041">
    <property type="entry name" value="C_TYPE_LECTIN_2"/>
    <property type="match status" value="1"/>
</dbReference>
<keyword evidence="4" id="KW-1185">Reference proteome</keyword>
<evidence type="ECO:0000313" key="3">
    <source>
        <dbReference type="EMBL" id="CAD7251813.1"/>
    </source>
</evidence>
<dbReference type="InterPro" id="IPR050801">
    <property type="entry name" value="Ca-Dep_Lectins_ImmuneDev"/>
</dbReference>
<feature type="domain" description="C-type lectin" evidence="2">
    <location>
        <begin position="109"/>
        <end position="225"/>
    </location>
</feature>
<dbReference type="InterPro" id="IPR018378">
    <property type="entry name" value="C-type_lectin_CS"/>
</dbReference>
<evidence type="ECO:0000259" key="2">
    <source>
        <dbReference type="PROSITE" id="PS50041"/>
    </source>
</evidence>
<organism evidence="3">
    <name type="scientific">Darwinula stevensoni</name>
    <dbReference type="NCBI Taxonomy" id="69355"/>
    <lineage>
        <taxon>Eukaryota</taxon>
        <taxon>Metazoa</taxon>
        <taxon>Ecdysozoa</taxon>
        <taxon>Arthropoda</taxon>
        <taxon>Crustacea</taxon>
        <taxon>Oligostraca</taxon>
        <taxon>Ostracoda</taxon>
        <taxon>Podocopa</taxon>
        <taxon>Podocopida</taxon>
        <taxon>Darwinulocopina</taxon>
        <taxon>Darwinuloidea</taxon>
        <taxon>Darwinulidae</taxon>
        <taxon>Darwinula</taxon>
    </lineage>
</organism>
<evidence type="ECO:0000313" key="4">
    <source>
        <dbReference type="Proteomes" id="UP000677054"/>
    </source>
</evidence>
<dbReference type="EMBL" id="CAJPEV010003847">
    <property type="protein sequence ID" value="CAG0900655.1"/>
    <property type="molecule type" value="Genomic_DNA"/>
</dbReference>
<dbReference type="Gene3D" id="3.10.100.10">
    <property type="entry name" value="Mannose-Binding Protein A, subunit A"/>
    <property type="match status" value="1"/>
</dbReference>
<dbReference type="InterPro" id="IPR016186">
    <property type="entry name" value="C-type_lectin-like/link_sf"/>
</dbReference>
<gene>
    <name evidence="3" type="ORF">DSTB1V02_LOCUS11575</name>
</gene>
<reference evidence="3" key="1">
    <citation type="submission" date="2020-11" db="EMBL/GenBank/DDBJ databases">
        <authorList>
            <person name="Tran Van P."/>
        </authorList>
    </citation>
    <scope>NUCLEOTIDE SEQUENCE</scope>
</reference>
<dbReference type="AlphaFoldDB" id="A0A7R9ACT0"/>
<dbReference type="Proteomes" id="UP000677054">
    <property type="component" value="Unassembled WGS sequence"/>
</dbReference>
<sequence length="229" mass="24713">MDAREKTFVLAEGVNATIVGPLVSVPGWDAVACADSCVRNANCSVFSMETGPGATVCQLGSDASTFLANPAGMSAALYYDRNLVPPGYEFATITTEMHFLKPVSGMQDYQTGLAACQTDGSTTHLVQDDKGLDWHDFILQYAASKLGASTVFWLGGDDLDGDLVYKWNDGTAVSASVQDFWYTGQPSYGYGETLEQCMVIHWESEGVVDEWNDGVCSELKGVICEKRLP</sequence>
<keyword evidence="1" id="KW-1015">Disulfide bond</keyword>
<dbReference type="CDD" id="cd00037">
    <property type="entry name" value="CLECT"/>
    <property type="match status" value="1"/>
</dbReference>